<reference evidence="1" key="1">
    <citation type="submission" date="2018-11" db="EMBL/GenBank/DDBJ databases">
        <authorList>
            <consortium name="Genoscope - CEA"/>
            <person name="William W."/>
        </authorList>
    </citation>
    <scope>NUCLEOTIDE SEQUENCE</scope>
</reference>
<name>A0A3P6CEK5_BRAOL</name>
<organism evidence="1">
    <name type="scientific">Brassica oleracea</name>
    <name type="common">Wild cabbage</name>
    <dbReference type="NCBI Taxonomy" id="3712"/>
    <lineage>
        <taxon>Eukaryota</taxon>
        <taxon>Viridiplantae</taxon>
        <taxon>Streptophyta</taxon>
        <taxon>Embryophyta</taxon>
        <taxon>Tracheophyta</taxon>
        <taxon>Spermatophyta</taxon>
        <taxon>Magnoliopsida</taxon>
        <taxon>eudicotyledons</taxon>
        <taxon>Gunneridae</taxon>
        <taxon>Pentapetalae</taxon>
        <taxon>rosids</taxon>
        <taxon>malvids</taxon>
        <taxon>Brassicales</taxon>
        <taxon>Brassicaceae</taxon>
        <taxon>Brassiceae</taxon>
        <taxon>Brassica</taxon>
    </lineage>
</organism>
<gene>
    <name evidence="1" type="ORF">BOLC4T26840H</name>
</gene>
<dbReference type="AlphaFoldDB" id="A0A3P6CEK5"/>
<sequence length="41" mass="4317">MYAAASLCPGRAGAKDARCFNQSITGTRAKIDGYKDGTGRH</sequence>
<protein>
    <submittedName>
        <fullName evidence="1">Uncharacterized protein</fullName>
    </submittedName>
</protein>
<dbReference type="EMBL" id="LR031873">
    <property type="protein sequence ID" value="VDD12820.1"/>
    <property type="molecule type" value="Genomic_DNA"/>
</dbReference>
<accession>A0A3P6CEK5</accession>
<evidence type="ECO:0000313" key="1">
    <source>
        <dbReference type="EMBL" id="VDD12820.1"/>
    </source>
</evidence>
<proteinExistence type="predicted"/>